<dbReference type="Pfam" id="PF17289">
    <property type="entry name" value="Terminase_6C"/>
    <property type="match status" value="1"/>
</dbReference>
<feature type="domain" description="Terminase large subunit gp17-like C-terminal" evidence="2">
    <location>
        <begin position="279"/>
        <end position="426"/>
    </location>
</feature>
<accession>A0A418WL64</accession>
<keyword evidence="4" id="KW-1185">Reference proteome</keyword>
<dbReference type="InterPro" id="IPR027417">
    <property type="entry name" value="P-loop_NTPase"/>
</dbReference>
<reference evidence="3 4" key="1">
    <citation type="submission" date="2018-09" db="EMBL/GenBank/DDBJ databases">
        <authorList>
            <person name="Zhu H."/>
        </authorList>
    </citation>
    <scope>NUCLEOTIDE SEQUENCE [LARGE SCALE GENOMIC DNA]</scope>
    <source>
        <strain evidence="3 4">K2R01-6</strain>
    </source>
</reference>
<dbReference type="EMBL" id="QYUM01000003">
    <property type="protein sequence ID" value="RJF90776.1"/>
    <property type="molecule type" value="Genomic_DNA"/>
</dbReference>
<gene>
    <name evidence="3" type="ORF">D3876_11315</name>
</gene>
<dbReference type="Gene3D" id="3.40.50.300">
    <property type="entry name" value="P-loop containing nucleotide triphosphate hydrolases"/>
    <property type="match status" value="1"/>
</dbReference>
<evidence type="ECO:0000256" key="1">
    <source>
        <dbReference type="ARBA" id="ARBA00022612"/>
    </source>
</evidence>
<keyword evidence="1" id="KW-1188">Viral release from host cell</keyword>
<organism evidence="3 4">
    <name type="scientific">Sphingomonas cavernae</name>
    <dbReference type="NCBI Taxonomy" id="2320861"/>
    <lineage>
        <taxon>Bacteria</taxon>
        <taxon>Pseudomonadati</taxon>
        <taxon>Pseudomonadota</taxon>
        <taxon>Alphaproteobacteria</taxon>
        <taxon>Sphingomonadales</taxon>
        <taxon>Sphingomonadaceae</taxon>
        <taxon>Sphingomonas</taxon>
    </lineage>
</organism>
<dbReference type="AlphaFoldDB" id="A0A418WL64"/>
<dbReference type="InterPro" id="IPR035421">
    <property type="entry name" value="Terminase_6C"/>
</dbReference>
<sequence length="441" mass="47379">MTADMSFAQELMRLDPDVAEAMLARCGLDGGMLRHCWDFWARPAQMSPQGDWRVWLVMAGRGFGKTRAGAEWVRAMAQAHPGSRIALVGATIADARAVMVEGTSGLLSITPPHEHLLWAPSLNRLVWRNGAQARLFSAAEPEGLRGPEHDFAWADEIAKWAHGEATWSNLMMTLRKGIRPRVVATTTPRPVPLVRRLIDEPGVVRTGGRTRDNRANLPRAFVEGMEALHGGTRLGRQELDGELIEDVEGALWTRAMIEACRAASLDFARDERSFCRVVIGVDPPASATGDACGIVAVALDGDGYGHVIEDASVERATPECWARAVATCAARHGADRVVAEANNGGAMVKSVLLAADVALPVKLVHASRGKSARAEPVAALYEAGRVFHAGAFPALEDEMCGLVAGGGYDGPGRSPDRADALVWALTELMLGKRRTARVRGL</sequence>
<proteinExistence type="predicted"/>
<dbReference type="OrthoDB" id="4519042at2"/>
<name>A0A418WL64_9SPHN</name>
<protein>
    <submittedName>
        <fullName evidence="3">ATP-binding protein</fullName>
    </submittedName>
</protein>
<dbReference type="GO" id="GO:0005524">
    <property type="term" value="F:ATP binding"/>
    <property type="evidence" value="ECO:0007669"/>
    <property type="project" value="UniProtKB-KW"/>
</dbReference>
<evidence type="ECO:0000259" key="2">
    <source>
        <dbReference type="Pfam" id="PF17289"/>
    </source>
</evidence>
<keyword evidence="3" id="KW-0547">Nucleotide-binding</keyword>
<evidence type="ECO:0000313" key="3">
    <source>
        <dbReference type="EMBL" id="RJF90776.1"/>
    </source>
</evidence>
<dbReference type="Gene3D" id="3.30.420.240">
    <property type="match status" value="1"/>
</dbReference>
<dbReference type="Proteomes" id="UP000286100">
    <property type="component" value="Unassembled WGS sequence"/>
</dbReference>
<evidence type="ECO:0000313" key="4">
    <source>
        <dbReference type="Proteomes" id="UP000286100"/>
    </source>
</evidence>
<keyword evidence="3" id="KW-0067">ATP-binding</keyword>
<comment type="caution">
    <text evidence="3">The sequence shown here is derived from an EMBL/GenBank/DDBJ whole genome shotgun (WGS) entry which is preliminary data.</text>
</comment>
<dbReference type="Pfam" id="PF03237">
    <property type="entry name" value="Terminase_6N"/>
    <property type="match status" value="1"/>
</dbReference>